<dbReference type="SMART" id="SM00315">
    <property type="entry name" value="RGS"/>
    <property type="match status" value="1"/>
</dbReference>
<dbReference type="VEuPathDB" id="FungiDB:RhiirFUN_020605"/>
<evidence type="ECO:0000259" key="2">
    <source>
        <dbReference type="PROSITE" id="PS50132"/>
    </source>
</evidence>
<dbReference type="AlphaFoldDB" id="A0A916EGZ7"/>
<feature type="compositionally biased region" description="Polar residues" evidence="1">
    <location>
        <begin position="671"/>
        <end position="698"/>
    </location>
</feature>
<dbReference type="InterPro" id="IPR044926">
    <property type="entry name" value="RGS_subdomain_2"/>
</dbReference>
<feature type="region of interest" description="Disordered" evidence="1">
    <location>
        <begin position="1018"/>
        <end position="1067"/>
    </location>
</feature>
<organism evidence="3 4">
    <name type="scientific">Rhizophagus irregularis</name>
    <dbReference type="NCBI Taxonomy" id="588596"/>
    <lineage>
        <taxon>Eukaryota</taxon>
        <taxon>Fungi</taxon>
        <taxon>Fungi incertae sedis</taxon>
        <taxon>Mucoromycota</taxon>
        <taxon>Glomeromycotina</taxon>
        <taxon>Glomeromycetes</taxon>
        <taxon>Glomerales</taxon>
        <taxon>Glomeraceae</taxon>
        <taxon>Rhizophagus</taxon>
    </lineage>
</organism>
<feature type="region of interest" description="Disordered" evidence="1">
    <location>
        <begin position="878"/>
        <end position="924"/>
    </location>
</feature>
<proteinExistence type="predicted"/>
<dbReference type="Pfam" id="PF00615">
    <property type="entry name" value="RGS"/>
    <property type="match status" value="1"/>
</dbReference>
<dbReference type="PROSITE" id="PS50132">
    <property type="entry name" value="RGS"/>
    <property type="match status" value="1"/>
</dbReference>
<feature type="compositionally biased region" description="Basic and acidic residues" evidence="1">
    <location>
        <begin position="87"/>
        <end position="98"/>
    </location>
</feature>
<feature type="region of interest" description="Disordered" evidence="1">
    <location>
        <begin position="79"/>
        <end position="98"/>
    </location>
</feature>
<dbReference type="PANTHER" id="PTHR10845">
    <property type="entry name" value="REGULATOR OF G PROTEIN SIGNALING"/>
    <property type="match status" value="1"/>
</dbReference>
<reference evidence="3" key="1">
    <citation type="submission" date="2020-05" db="EMBL/GenBank/DDBJ databases">
        <authorList>
            <person name="Rincon C."/>
            <person name="Sanders R I."/>
            <person name="Robbins C."/>
            <person name="Chaturvedi A."/>
        </authorList>
    </citation>
    <scope>NUCLEOTIDE SEQUENCE</scope>
    <source>
        <strain evidence="3">CHB12</strain>
    </source>
</reference>
<feature type="compositionally biased region" description="Polar residues" evidence="1">
    <location>
        <begin position="740"/>
        <end position="752"/>
    </location>
</feature>
<comment type="caution">
    <text evidence="3">The sequence shown here is derived from an EMBL/GenBank/DDBJ whole genome shotgun (WGS) entry which is preliminary data.</text>
</comment>
<evidence type="ECO:0000313" key="3">
    <source>
        <dbReference type="EMBL" id="CAB5381898.1"/>
    </source>
</evidence>
<accession>A0A916EGZ7</accession>
<feature type="compositionally biased region" description="Low complexity" evidence="1">
    <location>
        <begin position="794"/>
        <end position="808"/>
    </location>
</feature>
<dbReference type="EMBL" id="CAGKOT010000045">
    <property type="protein sequence ID" value="CAB5381898.1"/>
    <property type="molecule type" value="Genomic_DNA"/>
</dbReference>
<dbReference type="SUPFAM" id="SSF48097">
    <property type="entry name" value="Regulator of G-protein signaling, RGS"/>
    <property type="match status" value="1"/>
</dbReference>
<dbReference type="InterPro" id="IPR036305">
    <property type="entry name" value="RGS_sf"/>
</dbReference>
<dbReference type="CDD" id="cd07440">
    <property type="entry name" value="RGS"/>
    <property type="match status" value="1"/>
</dbReference>
<dbReference type="SMR" id="A0A916EGZ7"/>
<feature type="compositionally biased region" description="Pro residues" evidence="1">
    <location>
        <begin position="889"/>
        <end position="900"/>
    </location>
</feature>
<feature type="compositionally biased region" description="Acidic residues" evidence="1">
    <location>
        <begin position="1019"/>
        <end position="1031"/>
    </location>
</feature>
<name>A0A916EGZ7_9GLOM</name>
<feature type="region of interest" description="Disordered" evidence="1">
    <location>
        <begin position="1131"/>
        <end position="1182"/>
    </location>
</feature>
<sequence>MSSKSTVTDPQTQTPTKNIILSYSSNFTPTINNTTSLRNAHRNVMAHTRNSSSPASYFNSNSTSHRRVYSAKSILRESYSGNSKSLKSKESNNIKNNDEEIHRLINSDSATIEKSNDFPESSYAAANSSDVYSQTENINRRSSISLSSSSSIRSVHPFTHIHKKRLSRTIQHISSFIQIVANITSTISVPITIEKTYTVERLARQIEAEYAFKFGGFEQGGLYEPLEVGLLYDVSMISLRFRDLVGDVLEHGDVVNVLNIYEGFNDNIEKDDSDSVINILPSETKETKTSEVKRYSMPIISPRNSTILPRSNSPTPNTSTSSLQSIIHNQKEIQDSETRFQAVLSNTLAINYFQKFAIKEYSVENLLFWLDVELFAAGNSCDIEDNYFEEQQTAVIHARYIYYTYIYSDAPLQVNISDEIRRDINWPIDDDDVVERNMFDEAQEAVYQLMKGYTFIGFEDSPEWQECARRKKLEPKEYQSYEMTKSLESYFHPNMSIMLAVTMAHDPSIKQPPVSHHYKEQTLHTILSQYFPETILLDNRGIRRMQCAANDENPNLNGYFDNENRLTNAQRMRKIKKERKLKWVFGERINRMDDQIVVMPDETLYGNGRIGYGDDDDTKSISSTISENRKVAKDVWNKKKKVEKLESIFGRGLKDSQLYSQNILNEKRDSLTGTLNSPSTTPQTQNFNSETPDSPQLQTMNELSANDRRMLWKKTKKLQIMFGEALDEDIVRQALTLPVIQSTPGHSPNSERFSSDRSTYNDHDRYSRSSNGSFMNKQINRRASDSMISPLIPSESTSNTITSSIVTPPASPPVSLDEKLSNKHTIKGVPSINPDTVPLIIVNKDTKEYRRKKLQKLYRFLGEKVPINAVLGEYDDDLEEPLTPQSAPLSPPPPPPPPPSSNFKNKKRRPNSLSFNKKDSKDNISFISNTSNTLDQNDVSVTKLSAVDRKRHLQRAVKLQKMFGETPPQNLIFSQSKFMSDNSSDCSSIDLHRRSIMSLEYLMENDRETMYELINYMENSDEGENQEDTDNIDSRRKSSPPTPYSSSPSTNFALPNQQNRPRKQKKLKGIRKLSHFFGATYGQMFPDQVLGELLGDLEREIRDEAKQNNQLDKSVVAGLMDQLEELRAKTSEFGPDSGDEGGTTEGSAITDDEYSLEGLRRALERNGKNRSFDSEKMLIRTR</sequence>
<feature type="compositionally biased region" description="Basic and acidic residues" evidence="1">
    <location>
        <begin position="1158"/>
        <end position="1182"/>
    </location>
</feature>
<dbReference type="InterPro" id="IPR016137">
    <property type="entry name" value="RGS"/>
</dbReference>
<feature type="region of interest" description="Disordered" evidence="1">
    <location>
        <begin position="669"/>
        <end position="698"/>
    </location>
</feature>
<protein>
    <recommendedName>
        <fullName evidence="2">RGS domain-containing protein</fullName>
    </recommendedName>
</protein>
<dbReference type="Proteomes" id="UP000684084">
    <property type="component" value="Unassembled WGS sequence"/>
</dbReference>
<gene>
    <name evidence="3" type="ORF">CHRIB12_LOCUS17732</name>
</gene>
<evidence type="ECO:0000256" key="1">
    <source>
        <dbReference type="SAM" id="MobiDB-lite"/>
    </source>
</evidence>
<feature type="region of interest" description="Disordered" evidence="1">
    <location>
        <begin position="794"/>
        <end position="818"/>
    </location>
</feature>
<feature type="domain" description="RGS" evidence="2">
    <location>
        <begin position="339"/>
        <end position="468"/>
    </location>
</feature>
<feature type="compositionally biased region" description="Basic and acidic residues" evidence="1">
    <location>
        <begin position="753"/>
        <end position="767"/>
    </location>
</feature>
<dbReference type="PRINTS" id="PR01301">
    <property type="entry name" value="RGSPROTEIN"/>
</dbReference>
<dbReference type="Gene3D" id="1.10.167.10">
    <property type="entry name" value="Regulator of G-protein Signalling 4, domain 2"/>
    <property type="match status" value="1"/>
</dbReference>
<evidence type="ECO:0000313" key="4">
    <source>
        <dbReference type="Proteomes" id="UP000684084"/>
    </source>
</evidence>
<feature type="region of interest" description="Disordered" evidence="1">
    <location>
        <begin position="740"/>
        <end position="773"/>
    </location>
</feature>
<dbReference type="PANTHER" id="PTHR10845:SF192">
    <property type="entry name" value="DOUBLE HIT, ISOFORM B"/>
    <property type="match status" value="1"/>
</dbReference>
<dbReference type="OrthoDB" id="196547at2759"/>